<dbReference type="Pfam" id="PF04940">
    <property type="entry name" value="BLUF"/>
    <property type="match status" value="1"/>
</dbReference>
<dbReference type="GO" id="GO:0009882">
    <property type="term" value="F:blue light photoreceptor activity"/>
    <property type="evidence" value="ECO:0007669"/>
    <property type="project" value="InterPro"/>
</dbReference>
<evidence type="ECO:0000313" key="2">
    <source>
        <dbReference type="EMBL" id="MYN45890.1"/>
    </source>
</evidence>
<dbReference type="EMBL" id="WWCL01000002">
    <property type="protein sequence ID" value="MYN45890.1"/>
    <property type="molecule type" value="Genomic_DNA"/>
</dbReference>
<dbReference type="PROSITE" id="PS50925">
    <property type="entry name" value="BLUF"/>
    <property type="match status" value="1"/>
</dbReference>
<dbReference type="InterPro" id="IPR007024">
    <property type="entry name" value="BLUF_domain"/>
</dbReference>
<dbReference type="SUPFAM" id="SSF54975">
    <property type="entry name" value="Acylphosphatase/BLUF domain-like"/>
    <property type="match status" value="1"/>
</dbReference>
<evidence type="ECO:0000313" key="3">
    <source>
        <dbReference type="Proteomes" id="UP000444316"/>
    </source>
</evidence>
<dbReference type="RefSeq" id="WP_161035430.1">
    <property type="nucleotide sequence ID" value="NZ_WWCL01000002.1"/>
</dbReference>
<dbReference type="AlphaFoldDB" id="A0A845HXJ7"/>
<proteinExistence type="predicted"/>
<dbReference type="InterPro" id="IPR036046">
    <property type="entry name" value="Acylphosphatase-like_dom_sf"/>
</dbReference>
<reference evidence="2" key="1">
    <citation type="submission" date="2019-12" db="EMBL/GenBank/DDBJ databases">
        <title>Novel species isolated from a subtropical stream in China.</title>
        <authorList>
            <person name="Lu H."/>
        </authorList>
    </citation>
    <scope>NUCLEOTIDE SEQUENCE [LARGE SCALE GENOMIC DNA]</scope>
    <source>
        <strain evidence="2">FT93W</strain>
    </source>
</reference>
<keyword evidence="3" id="KW-1185">Reference proteome</keyword>
<accession>A0A845HXJ7</accession>
<dbReference type="GO" id="GO:0071949">
    <property type="term" value="F:FAD binding"/>
    <property type="evidence" value="ECO:0007669"/>
    <property type="project" value="InterPro"/>
</dbReference>
<comment type="caution">
    <text evidence="2">The sequence shown here is derived from an EMBL/GenBank/DDBJ whole genome shotgun (WGS) entry which is preliminary data.</text>
</comment>
<organism evidence="2 3">
    <name type="scientific">Duganella fentianensis</name>
    <dbReference type="NCBI Taxonomy" id="2692177"/>
    <lineage>
        <taxon>Bacteria</taxon>
        <taxon>Pseudomonadati</taxon>
        <taxon>Pseudomonadota</taxon>
        <taxon>Betaproteobacteria</taxon>
        <taxon>Burkholderiales</taxon>
        <taxon>Oxalobacteraceae</taxon>
        <taxon>Telluria group</taxon>
        <taxon>Duganella</taxon>
    </lineage>
</organism>
<gene>
    <name evidence="2" type="ORF">GTP23_12615</name>
</gene>
<feature type="domain" description="BLUF" evidence="1">
    <location>
        <begin position="2"/>
        <end position="93"/>
    </location>
</feature>
<evidence type="ECO:0000259" key="1">
    <source>
        <dbReference type="PROSITE" id="PS50925"/>
    </source>
</evidence>
<dbReference type="SMART" id="SM01034">
    <property type="entry name" value="BLUF"/>
    <property type="match status" value="1"/>
</dbReference>
<sequence>MLVQLLYASRAAADTTPATVSVILQQARLRNPPEGITGVLCHGDRYFLQLLEGGREQVNRLFSRIQRDSRHTDVVLLHYAEITERRYAAWTMGQTNLDRLNPATLLRYSALPVFDPFQLPGSSSMALVDELIASASVLGRA</sequence>
<dbReference type="Gene3D" id="3.30.70.100">
    <property type="match status" value="1"/>
</dbReference>
<name>A0A845HXJ7_9BURK</name>
<protein>
    <submittedName>
        <fullName evidence="2">Blue light sensor protein</fullName>
    </submittedName>
</protein>
<dbReference type="Proteomes" id="UP000444316">
    <property type="component" value="Unassembled WGS sequence"/>
</dbReference>